<evidence type="ECO:0000313" key="2">
    <source>
        <dbReference type="EMBL" id="JAS33962.1"/>
    </source>
</evidence>
<dbReference type="AlphaFoldDB" id="A0A1B6E7N9"/>
<accession>A0A1B6E7N9</accession>
<protein>
    <submittedName>
        <fullName evidence="2">Uncharacterized protein</fullName>
    </submittedName>
</protein>
<feature type="non-terminal residue" evidence="2">
    <location>
        <position position="1"/>
    </location>
</feature>
<name>A0A1B6E7N9_9HEMI</name>
<gene>
    <name evidence="2" type="ORF">g.40008</name>
</gene>
<organism evidence="2">
    <name type="scientific">Clastoptera arizonana</name>
    <name type="common">Arizona spittle bug</name>
    <dbReference type="NCBI Taxonomy" id="38151"/>
    <lineage>
        <taxon>Eukaryota</taxon>
        <taxon>Metazoa</taxon>
        <taxon>Ecdysozoa</taxon>
        <taxon>Arthropoda</taxon>
        <taxon>Hexapoda</taxon>
        <taxon>Insecta</taxon>
        <taxon>Pterygota</taxon>
        <taxon>Neoptera</taxon>
        <taxon>Paraneoptera</taxon>
        <taxon>Hemiptera</taxon>
        <taxon>Auchenorrhyncha</taxon>
        <taxon>Cercopoidea</taxon>
        <taxon>Clastopteridae</taxon>
        <taxon>Clastoptera</taxon>
    </lineage>
</organism>
<dbReference type="EMBL" id="GEDC01003336">
    <property type="protein sequence ID" value="JAS33962.1"/>
    <property type="molecule type" value="Transcribed_RNA"/>
</dbReference>
<evidence type="ECO:0000256" key="1">
    <source>
        <dbReference type="SAM" id="Phobius"/>
    </source>
</evidence>
<keyword evidence="1" id="KW-0812">Transmembrane</keyword>
<keyword evidence="1" id="KW-0472">Membrane</keyword>
<dbReference type="InterPro" id="IPR006631">
    <property type="entry name" value="DM4_12"/>
</dbReference>
<keyword evidence="1" id="KW-1133">Transmembrane helix</keyword>
<proteinExistence type="predicted"/>
<sequence length="160" mass="17294">LGHSLGPNAMDTGLVRVLILAALFLLLAGDFGYVFNLLTGLVSETKTENGNKHVNTENTIEVAEQNTRNKLIKACFPKMICELKATPHKEKTDAEKMLLNMISDSTISSTAEVTSKYHFAAHMGQLIAGIDGAGCHNFYPSCPIPGAQVVNMMKSIRLSS</sequence>
<reference evidence="2" key="1">
    <citation type="submission" date="2015-12" db="EMBL/GenBank/DDBJ databases">
        <title>De novo transcriptome assembly of four potential Pierce s Disease insect vectors from Arizona vineyards.</title>
        <authorList>
            <person name="Tassone E.E."/>
        </authorList>
    </citation>
    <scope>NUCLEOTIDE SEQUENCE</scope>
</reference>
<dbReference type="Pfam" id="PF07841">
    <property type="entry name" value="DM4_12"/>
    <property type="match status" value="1"/>
</dbReference>
<feature type="transmembrane region" description="Helical" evidence="1">
    <location>
        <begin position="14"/>
        <end position="38"/>
    </location>
</feature>